<keyword evidence="10" id="KW-1185">Reference proteome</keyword>
<keyword evidence="5 7" id="KW-1133">Transmembrane helix</keyword>
<feature type="transmembrane region" description="Helical" evidence="7">
    <location>
        <begin position="159"/>
        <end position="181"/>
    </location>
</feature>
<feature type="domain" description="Citrate transporter-like" evidence="8">
    <location>
        <begin position="9"/>
        <end position="300"/>
    </location>
</feature>
<protein>
    <submittedName>
        <fullName evidence="9">Citrate transporter</fullName>
    </submittedName>
</protein>
<comment type="subcellular location">
    <subcellularLocation>
        <location evidence="1">Cell membrane</location>
        <topology evidence="1">Multi-pass membrane protein</topology>
    </subcellularLocation>
</comment>
<dbReference type="Proteomes" id="UP000628736">
    <property type="component" value="Unassembled WGS sequence"/>
</dbReference>
<feature type="transmembrane region" description="Helical" evidence="7">
    <location>
        <begin position="281"/>
        <end position="303"/>
    </location>
</feature>
<evidence type="ECO:0000256" key="3">
    <source>
        <dbReference type="ARBA" id="ARBA00022475"/>
    </source>
</evidence>
<feature type="transmembrane region" description="Helical" evidence="7">
    <location>
        <begin position="346"/>
        <end position="368"/>
    </location>
</feature>
<evidence type="ECO:0000256" key="4">
    <source>
        <dbReference type="ARBA" id="ARBA00022692"/>
    </source>
</evidence>
<dbReference type="Pfam" id="PF03600">
    <property type="entry name" value="CitMHS"/>
    <property type="match status" value="1"/>
</dbReference>
<evidence type="ECO:0000256" key="1">
    <source>
        <dbReference type="ARBA" id="ARBA00004651"/>
    </source>
</evidence>
<keyword evidence="3" id="KW-1003">Cell membrane</keyword>
<evidence type="ECO:0000256" key="2">
    <source>
        <dbReference type="ARBA" id="ARBA00022448"/>
    </source>
</evidence>
<evidence type="ECO:0000256" key="7">
    <source>
        <dbReference type="SAM" id="Phobius"/>
    </source>
</evidence>
<gene>
    <name evidence="9" type="ORF">H8S11_00540</name>
</gene>
<dbReference type="GO" id="GO:0005886">
    <property type="term" value="C:plasma membrane"/>
    <property type="evidence" value="ECO:0007669"/>
    <property type="project" value="UniProtKB-SubCell"/>
</dbReference>
<evidence type="ECO:0000256" key="6">
    <source>
        <dbReference type="ARBA" id="ARBA00023136"/>
    </source>
</evidence>
<dbReference type="AlphaFoldDB" id="A0A8J6IWU4"/>
<keyword evidence="6 7" id="KW-0472">Membrane</keyword>
<organism evidence="9 10">
    <name type="scientific">Flintibacter hominis</name>
    <dbReference type="NCBI Taxonomy" id="2763048"/>
    <lineage>
        <taxon>Bacteria</taxon>
        <taxon>Bacillati</taxon>
        <taxon>Bacillota</taxon>
        <taxon>Clostridia</taxon>
        <taxon>Eubacteriales</taxon>
        <taxon>Flintibacter</taxon>
    </lineage>
</organism>
<evidence type="ECO:0000313" key="9">
    <source>
        <dbReference type="EMBL" id="MBC5721315.1"/>
    </source>
</evidence>
<dbReference type="PANTHER" id="PTHR43302:SF5">
    <property type="entry name" value="TRANSPORTER ARSB-RELATED"/>
    <property type="match status" value="1"/>
</dbReference>
<evidence type="ECO:0000313" key="10">
    <source>
        <dbReference type="Proteomes" id="UP000628736"/>
    </source>
</evidence>
<dbReference type="PANTHER" id="PTHR43302">
    <property type="entry name" value="TRANSPORTER ARSB-RELATED"/>
    <property type="match status" value="1"/>
</dbReference>
<comment type="caution">
    <text evidence="9">The sequence shown here is derived from an EMBL/GenBank/DDBJ whole genome shotgun (WGS) entry which is preliminary data.</text>
</comment>
<keyword evidence="2" id="KW-0813">Transport</keyword>
<reference evidence="9" key="1">
    <citation type="submission" date="2020-08" db="EMBL/GenBank/DDBJ databases">
        <title>Genome public.</title>
        <authorList>
            <person name="Liu C."/>
            <person name="Sun Q."/>
        </authorList>
    </citation>
    <scope>NUCLEOTIDE SEQUENCE</scope>
    <source>
        <strain evidence="9">NSJ-23</strain>
    </source>
</reference>
<feature type="transmembrane region" description="Helical" evidence="7">
    <location>
        <begin position="83"/>
        <end position="108"/>
    </location>
</feature>
<proteinExistence type="predicted"/>
<dbReference type="InterPro" id="IPR004680">
    <property type="entry name" value="Cit_transptr-like_dom"/>
</dbReference>
<feature type="transmembrane region" description="Helical" evidence="7">
    <location>
        <begin position="43"/>
        <end position="62"/>
    </location>
</feature>
<feature type="transmembrane region" description="Helical" evidence="7">
    <location>
        <begin position="240"/>
        <end position="260"/>
    </location>
</feature>
<feature type="transmembrane region" description="Helical" evidence="7">
    <location>
        <begin position="309"/>
        <end position="330"/>
    </location>
</feature>
<evidence type="ECO:0000256" key="5">
    <source>
        <dbReference type="ARBA" id="ARBA00022989"/>
    </source>
</evidence>
<name>A0A8J6IWU4_9FIRM</name>
<sequence length="370" mass="40255">MQKLIVFLRRETVLSIAWLLAAATAFLVPPDRAYLDYIDGGTLGLLFSLMAVMAGLQGLGLFRRLGEHLLERTATTRQLEGALIFLPFFFSMAVTNDVALITFVPFAMEVLELAGEEERLIPVVAMQTIAANLGSMATPIGNPQNLYLYSHYQMSLGEFFRSMLPLTAASGLLILLFLLCRRSTPLSLPKLTPPAISEGRRLGFYLILFVLCLAAVAKALPVALLCVLVALLTALVDRRVLVRVDWSLLATFVGFFLFVGNLSRLPACHDFFRAVLAHHEAVCAVLASQALSNVPAALLLSGFTDNGTALLVGTNLGGLGTLIASMASLISYKQVVRRSPYKKGKYLLWFTAANLVFLTILLSGYLLLAL</sequence>
<dbReference type="GO" id="GO:0055085">
    <property type="term" value="P:transmembrane transport"/>
    <property type="evidence" value="ECO:0007669"/>
    <property type="project" value="InterPro"/>
</dbReference>
<evidence type="ECO:0000259" key="8">
    <source>
        <dbReference type="Pfam" id="PF03600"/>
    </source>
</evidence>
<dbReference type="EMBL" id="JACOPO010000001">
    <property type="protein sequence ID" value="MBC5721315.1"/>
    <property type="molecule type" value="Genomic_DNA"/>
</dbReference>
<accession>A0A8J6IWU4</accession>
<keyword evidence="4 7" id="KW-0812">Transmembrane</keyword>
<feature type="transmembrane region" description="Helical" evidence="7">
    <location>
        <begin position="202"/>
        <end position="234"/>
    </location>
</feature>